<protein>
    <submittedName>
        <fullName evidence="1">Uncharacterized protein</fullName>
    </submittedName>
</protein>
<evidence type="ECO:0000313" key="1">
    <source>
        <dbReference type="EMBL" id="PKY57154.1"/>
    </source>
</evidence>
<feature type="non-terminal residue" evidence="1">
    <location>
        <position position="1"/>
    </location>
</feature>
<name>A0A2I1HE61_9GLOM</name>
<reference evidence="1 2" key="1">
    <citation type="submission" date="2015-10" db="EMBL/GenBank/DDBJ databases">
        <title>Genome analyses suggest a sexual origin of heterokaryosis in a supposedly ancient asexual fungus.</title>
        <authorList>
            <person name="Ropars J."/>
            <person name="Sedzielewska K."/>
            <person name="Noel J."/>
            <person name="Charron P."/>
            <person name="Farinelli L."/>
            <person name="Marton T."/>
            <person name="Kruger M."/>
            <person name="Pelin A."/>
            <person name="Brachmann A."/>
            <person name="Corradi N."/>
        </authorList>
    </citation>
    <scope>NUCLEOTIDE SEQUENCE [LARGE SCALE GENOMIC DNA]</scope>
    <source>
        <strain evidence="1 2">A4</strain>
    </source>
</reference>
<organism evidence="1 2">
    <name type="scientific">Rhizophagus irregularis</name>
    <dbReference type="NCBI Taxonomy" id="588596"/>
    <lineage>
        <taxon>Eukaryota</taxon>
        <taxon>Fungi</taxon>
        <taxon>Fungi incertae sedis</taxon>
        <taxon>Mucoromycota</taxon>
        <taxon>Glomeromycotina</taxon>
        <taxon>Glomeromycetes</taxon>
        <taxon>Glomerales</taxon>
        <taxon>Glomeraceae</taxon>
        <taxon>Rhizophagus</taxon>
    </lineage>
</organism>
<keyword evidence="2" id="KW-1185">Reference proteome</keyword>
<evidence type="ECO:0000313" key="2">
    <source>
        <dbReference type="Proteomes" id="UP000234323"/>
    </source>
</evidence>
<dbReference type="AlphaFoldDB" id="A0A2I1HE61"/>
<dbReference type="Proteomes" id="UP000234323">
    <property type="component" value="Unassembled WGS sequence"/>
</dbReference>
<comment type="caution">
    <text evidence="1">The sequence shown here is derived from an EMBL/GenBank/DDBJ whole genome shotgun (WGS) entry which is preliminary data.</text>
</comment>
<sequence>TKPRTNLDLRDLFLQARFLYHFNRRLIPFYQESIFIKRTDNIITKYIDFSDSRNELIHIQRQLSDTSDLIFYT</sequence>
<accession>A0A2I1HE61</accession>
<dbReference type="EMBL" id="LLXI01002448">
    <property type="protein sequence ID" value="PKY57154.1"/>
    <property type="molecule type" value="Genomic_DNA"/>
</dbReference>
<feature type="non-terminal residue" evidence="1">
    <location>
        <position position="73"/>
    </location>
</feature>
<proteinExistence type="predicted"/>
<gene>
    <name evidence="1" type="ORF">RhiirA4_411554</name>
</gene>